<feature type="compositionally biased region" description="Polar residues" evidence="2">
    <location>
        <begin position="424"/>
        <end position="443"/>
    </location>
</feature>
<dbReference type="PROSITE" id="PS50208">
    <property type="entry name" value="CASPASE_P20"/>
    <property type="match status" value="1"/>
</dbReference>
<sequence>MKCINGHDVKKLDKCCRKCGVQIEQQMIKCPSCENFLNKDLTLNCNKCEKKIVICSGKDGIICETPLIALGQAFCHICGSPVKAADGGNDNQSTDGTKRNKEMVTSRNQQDPSKSEGVLEARGLAVICIHTTFKGHTHKLFDRQSGDYDENLMKDVWESYDDCKVLTFRNKKTKFYEKELVQKIEDGFKELNQKKVKYFVFVLSSHGEESPENGMHYQHYFSTNDGQFRTQDLMDKIKDIAGLKERMKLFFIQACRSRATNTELDNKETGFKLPLKLTTEQQMSYVPSKKSKGSDQPDAKCYMPTKEEENNANEAAQAAKIVLSHCDTDAESEDLEIPQGDENSVLETKESQGAKPDIKESPDAEPETKESECVEPETKESEDTEHQTNMSQDDEPVTKESHDAELDTKKSRVAEPETKESQGAEPQTKVSQGDEPQTKVSQDNELETKENQHCDNGAELETIHIPHSEDCVVVFGSMAGKETYSKLYDVDDGGGWMIRALHSTLDSFHKEDTVHILDILSGISRNIREKSIEIFTPGSCDSMHAIQKKCRLCLGVLKKELMEELQKEHLNEESRNKANELIKILEELQGRIPFMKNSDKEKNQVLEEILNFRENFSGTEKLLVQLCYFHNLAFEDEYLTLLKTKTKTGSK</sequence>
<protein>
    <recommendedName>
        <fullName evidence="3">Caspase family p20 domain-containing protein</fullName>
    </recommendedName>
</protein>
<dbReference type="Gene3D" id="3.40.50.1460">
    <property type="match status" value="2"/>
</dbReference>
<gene>
    <name evidence="4" type="ORF">MEDL_23059</name>
</gene>
<dbReference type="InterPro" id="IPR011600">
    <property type="entry name" value="Pept_C14_caspase"/>
</dbReference>
<dbReference type="SUPFAM" id="SSF52129">
    <property type="entry name" value="Caspase-like"/>
    <property type="match status" value="1"/>
</dbReference>
<dbReference type="GO" id="GO:0006508">
    <property type="term" value="P:proteolysis"/>
    <property type="evidence" value="ECO:0007669"/>
    <property type="project" value="InterPro"/>
</dbReference>
<feature type="domain" description="Caspase family p20" evidence="3">
    <location>
        <begin position="121"/>
        <end position="259"/>
    </location>
</feature>
<dbReference type="Pfam" id="PF00656">
    <property type="entry name" value="Peptidase_C14"/>
    <property type="match status" value="1"/>
</dbReference>
<keyword evidence="1" id="KW-0175">Coiled coil</keyword>
<dbReference type="AlphaFoldDB" id="A0A8S3RHN2"/>
<evidence type="ECO:0000256" key="2">
    <source>
        <dbReference type="SAM" id="MobiDB-lite"/>
    </source>
</evidence>
<organism evidence="4 5">
    <name type="scientific">Mytilus edulis</name>
    <name type="common">Blue mussel</name>
    <dbReference type="NCBI Taxonomy" id="6550"/>
    <lineage>
        <taxon>Eukaryota</taxon>
        <taxon>Metazoa</taxon>
        <taxon>Spiralia</taxon>
        <taxon>Lophotrochozoa</taxon>
        <taxon>Mollusca</taxon>
        <taxon>Bivalvia</taxon>
        <taxon>Autobranchia</taxon>
        <taxon>Pteriomorphia</taxon>
        <taxon>Mytilida</taxon>
        <taxon>Mytiloidea</taxon>
        <taxon>Mytilidae</taxon>
        <taxon>Mytilinae</taxon>
        <taxon>Mytilus</taxon>
    </lineage>
</organism>
<feature type="compositionally biased region" description="Basic and acidic residues" evidence="2">
    <location>
        <begin position="396"/>
        <end position="422"/>
    </location>
</feature>
<evidence type="ECO:0000259" key="3">
    <source>
        <dbReference type="PROSITE" id="PS50208"/>
    </source>
</evidence>
<feature type="region of interest" description="Disordered" evidence="2">
    <location>
        <begin position="86"/>
        <end position="117"/>
    </location>
</feature>
<accession>A0A8S3RHN2</accession>
<dbReference type="OrthoDB" id="6139148at2759"/>
<feature type="region of interest" description="Disordered" evidence="2">
    <location>
        <begin position="283"/>
        <end position="302"/>
    </location>
</feature>
<feature type="coiled-coil region" evidence="1">
    <location>
        <begin position="567"/>
        <end position="615"/>
    </location>
</feature>
<evidence type="ECO:0000256" key="1">
    <source>
        <dbReference type="SAM" id="Coils"/>
    </source>
</evidence>
<evidence type="ECO:0000313" key="4">
    <source>
        <dbReference type="EMBL" id="CAG2208881.1"/>
    </source>
</evidence>
<reference evidence="4" key="1">
    <citation type="submission" date="2021-03" db="EMBL/GenBank/DDBJ databases">
        <authorList>
            <person name="Bekaert M."/>
        </authorList>
    </citation>
    <scope>NUCLEOTIDE SEQUENCE</scope>
</reference>
<dbReference type="GO" id="GO:0004197">
    <property type="term" value="F:cysteine-type endopeptidase activity"/>
    <property type="evidence" value="ECO:0007669"/>
    <property type="project" value="InterPro"/>
</dbReference>
<dbReference type="EMBL" id="CAJPWZ010001125">
    <property type="protein sequence ID" value="CAG2208881.1"/>
    <property type="molecule type" value="Genomic_DNA"/>
</dbReference>
<proteinExistence type="predicted"/>
<dbReference type="InterPro" id="IPR029030">
    <property type="entry name" value="Caspase-like_dom_sf"/>
</dbReference>
<feature type="compositionally biased region" description="Basic and acidic residues" evidence="2">
    <location>
        <begin position="347"/>
        <end position="386"/>
    </location>
</feature>
<dbReference type="Proteomes" id="UP000683360">
    <property type="component" value="Unassembled WGS sequence"/>
</dbReference>
<feature type="region of interest" description="Disordered" evidence="2">
    <location>
        <begin position="332"/>
        <end position="451"/>
    </location>
</feature>
<keyword evidence="5" id="KW-1185">Reference proteome</keyword>
<comment type="caution">
    <text evidence="4">The sequence shown here is derived from an EMBL/GenBank/DDBJ whole genome shotgun (WGS) entry which is preliminary data.</text>
</comment>
<evidence type="ECO:0000313" key="5">
    <source>
        <dbReference type="Proteomes" id="UP000683360"/>
    </source>
</evidence>
<dbReference type="InterPro" id="IPR001309">
    <property type="entry name" value="Pept_C14_p20"/>
</dbReference>
<name>A0A8S3RHN2_MYTED</name>